<accession>A0ACC3MAV8</accession>
<keyword evidence="2" id="KW-1185">Reference proteome</keyword>
<sequence>MLFRRSKKIKVEEDRRHQREVANLRQRFFQLPSELRNQIYELVVPVGREIKRSQNFYARFQDCQLPALLQLCRRAREEVLPLFYSRNLVVIDLQHMTLHRLSTPRMKSSSSLLPPDGTAAWRRIRIHSRSRCFHADGFAVLANIDIFIDRSSGTITARPQGQKALSKCCEDAQHGYAKRLSAEIRKAELQDRERKLRRQDFERLARRIDENKGADNFMAPQRMMPSWEERRRGHNDINMDTFVTSLSRPNILFVTRDPGDGWLPHSRNKDLGGTDSHNAKQLIVKVDDIPPDRVELTSPKTATDDQIPSADRGMSSIKLEVSRH</sequence>
<dbReference type="Proteomes" id="UP001281147">
    <property type="component" value="Unassembled WGS sequence"/>
</dbReference>
<evidence type="ECO:0000313" key="1">
    <source>
        <dbReference type="EMBL" id="KAK3682025.1"/>
    </source>
</evidence>
<reference evidence="1" key="1">
    <citation type="submission" date="2023-07" db="EMBL/GenBank/DDBJ databases">
        <title>Black Yeasts Isolated from many extreme environments.</title>
        <authorList>
            <person name="Coleine C."/>
            <person name="Stajich J.E."/>
            <person name="Selbmann L."/>
        </authorList>
    </citation>
    <scope>NUCLEOTIDE SEQUENCE</scope>
    <source>
        <strain evidence="1">CCFEE 5714</strain>
    </source>
</reference>
<comment type="caution">
    <text evidence="1">The sequence shown here is derived from an EMBL/GenBank/DDBJ whole genome shotgun (WGS) entry which is preliminary data.</text>
</comment>
<organism evidence="1 2">
    <name type="scientific">Vermiconidia calcicola</name>
    <dbReference type="NCBI Taxonomy" id="1690605"/>
    <lineage>
        <taxon>Eukaryota</taxon>
        <taxon>Fungi</taxon>
        <taxon>Dikarya</taxon>
        <taxon>Ascomycota</taxon>
        <taxon>Pezizomycotina</taxon>
        <taxon>Dothideomycetes</taxon>
        <taxon>Dothideomycetidae</taxon>
        <taxon>Mycosphaerellales</taxon>
        <taxon>Extremaceae</taxon>
        <taxon>Vermiconidia</taxon>
    </lineage>
</organism>
<evidence type="ECO:0000313" key="2">
    <source>
        <dbReference type="Proteomes" id="UP001281147"/>
    </source>
</evidence>
<dbReference type="EMBL" id="JAUTXU010000377">
    <property type="protein sequence ID" value="KAK3682025.1"/>
    <property type="molecule type" value="Genomic_DNA"/>
</dbReference>
<gene>
    <name evidence="1" type="ORF">LTR37_020651</name>
</gene>
<name>A0ACC3MAV8_9PEZI</name>
<protein>
    <submittedName>
        <fullName evidence="1">Uncharacterized protein</fullName>
    </submittedName>
</protein>
<proteinExistence type="predicted"/>